<proteinExistence type="predicted"/>
<dbReference type="Proteomes" id="UP000346772">
    <property type="component" value="Unassembled WGS sequence"/>
</dbReference>
<evidence type="ECO:0000313" key="7">
    <source>
        <dbReference type="EMBL" id="VFD36024.1"/>
    </source>
</evidence>
<evidence type="ECO:0000313" key="1">
    <source>
        <dbReference type="EMBL" id="CDS89748.1"/>
    </source>
</evidence>
<dbReference type="PATRIC" id="fig|1496.1373.peg.299"/>
<reference evidence="4" key="2">
    <citation type="journal article" date="2018" name="Genome Biol.">
        <title>SKESA: strategic k-mer extension for scrupulous assemblies.</title>
        <authorList>
            <person name="Souvorov A."/>
            <person name="Agarwala R."/>
            <person name="Lipman D.J."/>
        </authorList>
    </citation>
    <scope>NUCLEOTIDE SEQUENCE</scope>
    <source>
        <strain evidence="5">Clostridioides</strain>
        <strain evidence="4">HN1000</strain>
    </source>
</reference>
<evidence type="ECO:0000313" key="3">
    <source>
        <dbReference type="EMBL" id="CDT39391.1"/>
    </source>
</evidence>
<dbReference type="GeneID" id="66355900"/>
<dbReference type="EMBL" id="FUPS01000011">
    <property type="protein sequence ID" value="SJS84671.1"/>
    <property type="molecule type" value="Genomic_DNA"/>
</dbReference>
<evidence type="ECO:0000313" key="8">
    <source>
        <dbReference type="EMBL" id="VFD55007.1"/>
    </source>
</evidence>
<dbReference type="KEGG" id="pdf:CD630DERM_34391"/>
<evidence type="ECO:0000313" key="6">
    <source>
        <dbReference type="EMBL" id="SJS84671.1"/>
    </source>
</evidence>
<evidence type="ECO:0000313" key="5">
    <source>
        <dbReference type="EMBL" id="HBH2620417.1"/>
    </source>
</evidence>
<reference evidence="2" key="1">
    <citation type="submission" date="2014-07" db="EMBL/GenBank/DDBJ databases">
        <authorList>
            <person name="Monot Marc"/>
        </authorList>
    </citation>
    <scope>NUCLEOTIDE SEQUENCE</scope>
    <source>
        <strain evidence="3">7032989</strain>
        <strain evidence="2">7032994</strain>
    </source>
</reference>
<dbReference type="EMBL" id="CAADAN010000020">
    <property type="protein sequence ID" value="VFD36024.1"/>
    <property type="molecule type" value="Genomic_DNA"/>
</dbReference>
<dbReference type="EMBL" id="CAADAT010000015">
    <property type="protein sequence ID" value="VFD55007.1"/>
    <property type="molecule type" value="Genomic_DNA"/>
</dbReference>
<evidence type="ECO:0000313" key="12">
    <source>
        <dbReference type="Proteomes" id="UP000372533"/>
    </source>
</evidence>
<name>A0A031WI53_CLODI</name>
<protein>
    <submittedName>
        <fullName evidence="2">Evolved beta-galactosidase beta-subunit</fullName>
    </submittedName>
</protein>
<evidence type="ECO:0000313" key="9">
    <source>
        <dbReference type="EMBL" id="VHY20744.1"/>
    </source>
</evidence>
<dbReference type="EMBL" id="LK933138">
    <property type="protein sequence ID" value="CDT39391.1"/>
    <property type="molecule type" value="Genomic_DNA"/>
</dbReference>
<dbReference type="EMBL" id="LK932416">
    <property type="protein sequence ID" value="CDS89939.1"/>
    <property type="molecule type" value="Genomic_DNA"/>
</dbReference>
<dbReference type="Proteomes" id="UP000878956">
    <property type="component" value="Unassembled WGS sequence"/>
</dbReference>
<sequence>MDDFSKLKSLYEDGYRCIYHDCVDNNYTIYLKNFYTEGSETIELSSESDFSQFKDYIDGLRMS</sequence>
<dbReference type="EMBL" id="CAAJVP010000025">
    <property type="protein sequence ID" value="VHY20744.1"/>
    <property type="molecule type" value="Genomic_DNA"/>
</dbReference>
<evidence type="ECO:0000313" key="10">
    <source>
        <dbReference type="Proteomes" id="UP000189137"/>
    </source>
</evidence>
<dbReference type="Proteomes" id="UP000411588">
    <property type="component" value="Unassembled WGS sequence"/>
</dbReference>
<dbReference type="EMBL" id="DAEQIJ010000009">
    <property type="protein sequence ID" value="HBH2620417.1"/>
    <property type="molecule type" value="Genomic_DNA"/>
</dbReference>
<organism evidence="2">
    <name type="scientific">Clostridioides difficile</name>
    <name type="common">Peptoclostridium difficile</name>
    <dbReference type="NCBI Taxonomy" id="1496"/>
    <lineage>
        <taxon>Bacteria</taxon>
        <taxon>Bacillati</taxon>
        <taxon>Bacillota</taxon>
        <taxon>Clostridia</taxon>
        <taxon>Peptostreptococcales</taxon>
        <taxon>Peptostreptococcaceae</taxon>
        <taxon>Clostridioides</taxon>
    </lineage>
</organism>
<accession>A0A031WI53</accession>
<evidence type="ECO:0000313" key="11">
    <source>
        <dbReference type="Proteomes" id="UP000346772"/>
    </source>
</evidence>
<dbReference type="EMBL" id="DAEPXK010000006">
    <property type="protein sequence ID" value="HBH1541384.1"/>
    <property type="molecule type" value="Genomic_DNA"/>
</dbReference>
<dbReference type="EMBL" id="LK932531">
    <property type="protein sequence ID" value="CDS89748.1"/>
    <property type="molecule type" value="Genomic_DNA"/>
</dbReference>
<evidence type="ECO:0000313" key="4">
    <source>
        <dbReference type="EMBL" id="HBH1541384.1"/>
    </source>
</evidence>
<evidence type="ECO:0000313" key="13">
    <source>
        <dbReference type="Proteomes" id="UP000411588"/>
    </source>
</evidence>
<dbReference type="RefSeq" id="WP_003421310.1">
    <property type="nucleotide sequence ID" value="NZ_AP025558.1"/>
</dbReference>
<dbReference type="AlphaFoldDB" id="A0A031WI53"/>
<evidence type="ECO:0000313" key="2">
    <source>
        <dbReference type="EMBL" id="CDS89939.1"/>
    </source>
</evidence>
<dbReference type="Proteomes" id="UP000189137">
    <property type="component" value="Unassembled WGS sequence"/>
</dbReference>
<dbReference type="Proteomes" id="UP000879542">
    <property type="component" value="Unassembled WGS sequence"/>
</dbReference>
<reference evidence="11 13" key="3">
    <citation type="submission" date="2019-02" db="EMBL/GenBank/DDBJ databases">
        <authorList>
            <consortium name="Pathogen Informatics"/>
        </authorList>
    </citation>
    <scope>NUCLEOTIDE SEQUENCE [LARGE SCALE GENOMIC DNA]</scope>
    <source>
        <strain evidence="8 11">078GUE027</strain>
        <strain evidence="7">Clo34</strain>
        <strain evidence="13">clo34</strain>
        <strain evidence="12">tl291</strain>
        <strain evidence="9">Tl291</strain>
        <strain evidence="6 10">VRECD0157</strain>
    </source>
</reference>
<gene>
    <name evidence="3" type="ORF">BN1095_460066</name>
    <name evidence="1" type="ORF">BN1096_760023</name>
    <name evidence="2" type="ORF">BN1097_760023</name>
    <name evidence="4" type="ORF">KRM00_000843</name>
    <name evidence="5" type="ORF">KRQ00_002183</name>
    <name evidence="9" type="ORF">SAMEA1402366_03522</name>
    <name evidence="7" type="ORF">SAMEA1402399_03799</name>
    <name evidence="8" type="ORF">SAMEA1710456_02506</name>
    <name evidence="6" type="ORF">SAMEA3375112_03017</name>
</gene>
<reference evidence="4" key="4">
    <citation type="submission" date="2021-06" db="EMBL/GenBank/DDBJ databases">
        <authorList>
            <consortium name="NCBI Pathogen Detection Project"/>
        </authorList>
    </citation>
    <scope>NUCLEOTIDE SEQUENCE</scope>
    <source>
        <strain evidence="5">Clostridioides</strain>
        <strain evidence="4">HN1000</strain>
    </source>
</reference>
<dbReference type="Proteomes" id="UP000372533">
    <property type="component" value="Unassembled WGS sequence"/>
</dbReference>